<dbReference type="GO" id="GO:0046872">
    <property type="term" value="F:metal ion binding"/>
    <property type="evidence" value="ECO:0007669"/>
    <property type="project" value="UniProtKB-KW"/>
</dbReference>
<dbReference type="PRINTS" id="PR00682">
    <property type="entry name" value="IPNSYNTHASE"/>
</dbReference>
<dbReference type="InterPro" id="IPR026992">
    <property type="entry name" value="DIOX_N"/>
</dbReference>
<dbReference type="STRING" id="1442368.A0A0D2FD31"/>
<dbReference type="InterPro" id="IPR027443">
    <property type="entry name" value="IPNS-like_sf"/>
</dbReference>
<keyword evidence="2" id="KW-0408">Iron</keyword>
<organism evidence="4 5">
    <name type="scientific">Fonsecaea pedrosoi CBS 271.37</name>
    <dbReference type="NCBI Taxonomy" id="1442368"/>
    <lineage>
        <taxon>Eukaryota</taxon>
        <taxon>Fungi</taxon>
        <taxon>Dikarya</taxon>
        <taxon>Ascomycota</taxon>
        <taxon>Pezizomycotina</taxon>
        <taxon>Eurotiomycetes</taxon>
        <taxon>Chaetothyriomycetidae</taxon>
        <taxon>Chaetothyriales</taxon>
        <taxon>Herpotrichiellaceae</taxon>
        <taxon>Fonsecaea</taxon>
    </lineage>
</organism>
<evidence type="ECO:0000313" key="5">
    <source>
        <dbReference type="Proteomes" id="UP000053029"/>
    </source>
</evidence>
<evidence type="ECO:0000256" key="2">
    <source>
        <dbReference type="RuleBase" id="RU003682"/>
    </source>
</evidence>
<keyword evidence="5" id="KW-1185">Reference proteome</keyword>
<dbReference type="Gene3D" id="2.60.120.330">
    <property type="entry name" value="B-lactam Antibiotic, Isopenicillin N Synthase, Chain"/>
    <property type="match status" value="1"/>
</dbReference>
<dbReference type="SUPFAM" id="SSF51197">
    <property type="entry name" value="Clavaminate synthase-like"/>
    <property type="match status" value="1"/>
</dbReference>
<accession>A0A0D2FD31</accession>
<dbReference type="EMBL" id="KN846970">
    <property type="protein sequence ID" value="KIW84497.1"/>
    <property type="molecule type" value="Genomic_DNA"/>
</dbReference>
<dbReference type="PANTHER" id="PTHR47990">
    <property type="entry name" value="2-OXOGLUTARATE (2OG) AND FE(II)-DEPENDENT OXYGENASE SUPERFAMILY PROTEIN-RELATED"/>
    <property type="match status" value="1"/>
</dbReference>
<keyword evidence="2" id="KW-0560">Oxidoreductase</keyword>
<dbReference type="Pfam" id="PF14226">
    <property type="entry name" value="DIOX_N"/>
    <property type="match status" value="1"/>
</dbReference>
<sequence length="372" mass="43278">MISKSLPEVEHFVPVQPSKLVKDFVKLRTVDLSRYDDGPDARKELAEEVRLAMTTQGFFILVNHGLNEEDISRQVDIGHTILARTSDEEKNRLKAPIVEEGSYHGFKPRGHWIAKGNVRDKVENFNIYRDMTLREQPSTMEPYKPEIQSFIEYTHKEILYKLLRLFAIALKITDEEFFVKLHRYEGHDETWLRYMEYYDEYTDEEKRVTGGLWLGGHQDFTSLSILFSQPMSSLQVRDYDNNSEWTYVPRVPGAVIVNAGEIFKWWTGDYFKAAIHRVVEPPEDQRGHNRCSVFYFCVPNDEVVINTLLKESPVLREAGVQMAHEPQNAPTSKAWSNGRIKITGRNAVWDGKKEGENMVVEKVGTVETRWFR</sequence>
<gene>
    <name evidence="4" type="ORF">Z517_03747</name>
</gene>
<dbReference type="InterPro" id="IPR044861">
    <property type="entry name" value="IPNS-like_FE2OG_OXY"/>
</dbReference>
<name>A0A0D2FD31_9EURO</name>
<dbReference type="GeneID" id="25303237"/>
<dbReference type="HOGENOM" id="CLU_010119_10_0_1"/>
<reference evidence="4 5" key="1">
    <citation type="submission" date="2015-01" db="EMBL/GenBank/DDBJ databases">
        <title>The Genome Sequence of Fonsecaea pedrosoi CBS 271.37.</title>
        <authorList>
            <consortium name="The Broad Institute Genomics Platform"/>
            <person name="Cuomo C."/>
            <person name="de Hoog S."/>
            <person name="Gorbushina A."/>
            <person name="Stielow B."/>
            <person name="Teixiera M."/>
            <person name="Abouelleil A."/>
            <person name="Chapman S.B."/>
            <person name="Priest M."/>
            <person name="Young S.K."/>
            <person name="Wortman J."/>
            <person name="Nusbaum C."/>
            <person name="Birren B."/>
        </authorList>
    </citation>
    <scope>NUCLEOTIDE SEQUENCE [LARGE SCALE GENOMIC DNA]</scope>
    <source>
        <strain evidence="4 5">CBS 271.37</strain>
    </source>
</reference>
<dbReference type="AlphaFoldDB" id="A0A0D2FD31"/>
<evidence type="ECO:0000256" key="1">
    <source>
        <dbReference type="ARBA" id="ARBA00008056"/>
    </source>
</evidence>
<evidence type="ECO:0000259" key="3">
    <source>
        <dbReference type="PROSITE" id="PS51471"/>
    </source>
</evidence>
<dbReference type="InterPro" id="IPR050231">
    <property type="entry name" value="Iron_ascorbate_oxido_reductase"/>
</dbReference>
<dbReference type="RefSeq" id="XP_013288305.1">
    <property type="nucleotide sequence ID" value="XM_013432851.1"/>
</dbReference>
<dbReference type="Pfam" id="PF03171">
    <property type="entry name" value="2OG-FeII_Oxy"/>
    <property type="match status" value="1"/>
</dbReference>
<feature type="domain" description="Fe2OG dioxygenase" evidence="3">
    <location>
        <begin position="188"/>
        <end position="299"/>
    </location>
</feature>
<dbReference type="Proteomes" id="UP000053029">
    <property type="component" value="Unassembled WGS sequence"/>
</dbReference>
<proteinExistence type="inferred from homology"/>
<dbReference type="VEuPathDB" id="FungiDB:Z517_03747"/>
<dbReference type="GO" id="GO:0044283">
    <property type="term" value="P:small molecule biosynthetic process"/>
    <property type="evidence" value="ECO:0007669"/>
    <property type="project" value="UniProtKB-ARBA"/>
</dbReference>
<dbReference type="InterPro" id="IPR005123">
    <property type="entry name" value="Oxoglu/Fe-dep_dioxygenase_dom"/>
</dbReference>
<dbReference type="OrthoDB" id="406156at2759"/>
<dbReference type="GO" id="GO:0016491">
    <property type="term" value="F:oxidoreductase activity"/>
    <property type="evidence" value="ECO:0007669"/>
    <property type="project" value="UniProtKB-KW"/>
</dbReference>
<protein>
    <recommendedName>
        <fullName evidence="3">Fe2OG dioxygenase domain-containing protein</fullName>
    </recommendedName>
</protein>
<dbReference type="PROSITE" id="PS51471">
    <property type="entry name" value="FE2OG_OXY"/>
    <property type="match status" value="1"/>
</dbReference>
<keyword evidence="2" id="KW-0479">Metal-binding</keyword>
<comment type="similarity">
    <text evidence="1 2">Belongs to the iron/ascorbate-dependent oxidoreductase family.</text>
</comment>
<evidence type="ECO:0000313" key="4">
    <source>
        <dbReference type="EMBL" id="KIW84497.1"/>
    </source>
</evidence>